<sequence length="72" mass="8555">MSVEFFPFDESEVTTIFFYRKQQREVAGCEGFFHFMSSIHLLPGLCNASAVERKREYWSKILKERGRNDFPL</sequence>
<organism evidence="1 2">
    <name type="scientific">Dendrobium nobile</name>
    <name type="common">Orchid</name>
    <dbReference type="NCBI Taxonomy" id="94219"/>
    <lineage>
        <taxon>Eukaryota</taxon>
        <taxon>Viridiplantae</taxon>
        <taxon>Streptophyta</taxon>
        <taxon>Embryophyta</taxon>
        <taxon>Tracheophyta</taxon>
        <taxon>Spermatophyta</taxon>
        <taxon>Magnoliopsida</taxon>
        <taxon>Liliopsida</taxon>
        <taxon>Asparagales</taxon>
        <taxon>Orchidaceae</taxon>
        <taxon>Epidendroideae</taxon>
        <taxon>Malaxideae</taxon>
        <taxon>Dendrobiinae</taxon>
        <taxon>Dendrobium</taxon>
    </lineage>
</organism>
<evidence type="ECO:0000313" key="1">
    <source>
        <dbReference type="EMBL" id="KAI0504163.1"/>
    </source>
</evidence>
<reference evidence="1" key="1">
    <citation type="journal article" date="2022" name="Front. Genet.">
        <title>Chromosome-Scale Assembly of the Dendrobium nobile Genome Provides Insights Into the Molecular Mechanism of the Biosynthesis of the Medicinal Active Ingredient of Dendrobium.</title>
        <authorList>
            <person name="Xu Q."/>
            <person name="Niu S.-C."/>
            <person name="Li K.-L."/>
            <person name="Zheng P.-J."/>
            <person name="Zhang X.-J."/>
            <person name="Jia Y."/>
            <person name="Liu Y."/>
            <person name="Niu Y.-X."/>
            <person name="Yu L.-H."/>
            <person name="Chen D.-F."/>
            <person name="Zhang G.-Q."/>
        </authorList>
    </citation>
    <scope>NUCLEOTIDE SEQUENCE</scope>
    <source>
        <tissue evidence="1">Leaf</tissue>
    </source>
</reference>
<comment type="caution">
    <text evidence="1">The sequence shown here is derived from an EMBL/GenBank/DDBJ whole genome shotgun (WGS) entry which is preliminary data.</text>
</comment>
<name>A0A8T3B6B6_DENNO</name>
<dbReference type="SMR" id="A0A8T3B6B6"/>
<gene>
    <name evidence="1" type="ORF">KFK09_015112</name>
</gene>
<proteinExistence type="predicted"/>
<dbReference type="EMBL" id="JAGYWB010000011">
    <property type="protein sequence ID" value="KAI0504163.1"/>
    <property type="molecule type" value="Genomic_DNA"/>
</dbReference>
<dbReference type="AlphaFoldDB" id="A0A8T3B6B6"/>
<dbReference type="Proteomes" id="UP000829196">
    <property type="component" value="Unassembled WGS sequence"/>
</dbReference>
<protein>
    <submittedName>
        <fullName evidence="1">Uncharacterized protein</fullName>
    </submittedName>
</protein>
<keyword evidence="2" id="KW-1185">Reference proteome</keyword>
<evidence type="ECO:0000313" key="2">
    <source>
        <dbReference type="Proteomes" id="UP000829196"/>
    </source>
</evidence>
<accession>A0A8T3B6B6</accession>